<name>A0AA86V928_9FABA</name>
<proteinExistence type="predicted"/>
<sequence length="344" mass="37988">MKVKQSYDELHETRFEENEIEKKLEIEQECERDAPAESSIETIADALHFEININGKPKHALTSSSATAYSEVKTSTVKAKRMATEENEEGQIINPFTMLLLNDDAEPGPSTTLNEGAPNHHLLQNHSLPSIQSTLTIRQLPSEGLSFQLWPAATSLVSLLDRHRADPLSSPLFAALQGRRRILELGSGTGIVGIVAAATLGGHVTLTDLPHVVPNLQFNADANAGVMGPSGGKLTVAPLRWGHDDDVEAIGREFDLILASDVVYHDHLYEPLLKTLRLMMLSKGAEREGNEKMVFVMAHKKRWKKESAFFKKAKKHFHVDVLHTDTPCHGTRVGVVVYRFVGKG</sequence>
<dbReference type="AlphaFoldDB" id="A0AA86V928"/>
<reference evidence="1" key="1">
    <citation type="submission" date="2023-10" db="EMBL/GenBank/DDBJ databases">
        <authorList>
            <person name="Domelevo Entfellner J.-B."/>
        </authorList>
    </citation>
    <scope>NUCLEOTIDE SEQUENCE</scope>
</reference>
<evidence type="ECO:0000313" key="1">
    <source>
        <dbReference type="EMBL" id="CAJ1942565.1"/>
    </source>
</evidence>
<evidence type="ECO:0000313" key="2">
    <source>
        <dbReference type="Proteomes" id="UP001189624"/>
    </source>
</evidence>
<keyword evidence="2" id="KW-1185">Reference proteome</keyword>
<dbReference type="InterPro" id="IPR029063">
    <property type="entry name" value="SAM-dependent_MTases_sf"/>
</dbReference>
<dbReference type="Gene3D" id="3.40.50.150">
    <property type="entry name" value="Vaccinia Virus protein VP39"/>
    <property type="match status" value="1"/>
</dbReference>
<dbReference type="PANTHER" id="PTHR14614:SF132">
    <property type="entry name" value="PROTEIN-LYSINE METHYLTRANSFERASE C42C1.13"/>
    <property type="match status" value="1"/>
</dbReference>
<organism evidence="1 2">
    <name type="scientific">Sphenostylis stenocarpa</name>
    <dbReference type="NCBI Taxonomy" id="92480"/>
    <lineage>
        <taxon>Eukaryota</taxon>
        <taxon>Viridiplantae</taxon>
        <taxon>Streptophyta</taxon>
        <taxon>Embryophyta</taxon>
        <taxon>Tracheophyta</taxon>
        <taxon>Spermatophyta</taxon>
        <taxon>Magnoliopsida</taxon>
        <taxon>eudicotyledons</taxon>
        <taxon>Gunneridae</taxon>
        <taxon>Pentapetalae</taxon>
        <taxon>rosids</taxon>
        <taxon>fabids</taxon>
        <taxon>Fabales</taxon>
        <taxon>Fabaceae</taxon>
        <taxon>Papilionoideae</taxon>
        <taxon>50 kb inversion clade</taxon>
        <taxon>NPAAA clade</taxon>
        <taxon>indigoferoid/millettioid clade</taxon>
        <taxon>Phaseoleae</taxon>
        <taxon>Sphenostylis</taxon>
    </lineage>
</organism>
<dbReference type="Proteomes" id="UP001189624">
    <property type="component" value="Chromosome 3"/>
</dbReference>
<dbReference type="InterPro" id="IPR019410">
    <property type="entry name" value="Methyltransf_16"/>
</dbReference>
<accession>A0AA86V928</accession>
<dbReference type="Gramene" id="rna-AYBTSS11_LOCUS10905">
    <property type="protein sequence ID" value="CAJ1942565.1"/>
    <property type="gene ID" value="gene-AYBTSS11_LOCUS10905"/>
</dbReference>
<dbReference type="SUPFAM" id="SSF53335">
    <property type="entry name" value="S-adenosyl-L-methionine-dependent methyltransferases"/>
    <property type="match status" value="1"/>
</dbReference>
<dbReference type="EMBL" id="OY731400">
    <property type="protein sequence ID" value="CAJ1942565.1"/>
    <property type="molecule type" value="Genomic_DNA"/>
</dbReference>
<dbReference type="CDD" id="cd02440">
    <property type="entry name" value="AdoMet_MTases"/>
    <property type="match status" value="1"/>
</dbReference>
<protein>
    <submittedName>
        <fullName evidence="1">Uncharacterized protein</fullName>
    </submittedName>
</protein>
<dbReference type="PANTHER" id="PTHR14614">
    <property type="entry name" value="HEPATOCELLULAR CARCINOMA-ASSOCIATED ANTIGEN"/>
    <property type="match status" value="1"/>
</dbReference>
<gene>
    <name evidence="1" type="ORF">AYBTSS11_LOCUS10905</name>
</gene>
<dbReference type="Pfam" id="PF10294">
    <property type="entry name" value="Methyltransf_16"/>
    <property type="match status" value="1"/>
</dbReference>